<keyword evidence="3 5" id="KW-0732">Signal</keyword>
<evidence type="ECO:0000256" key="4">
    <source>
        <dbReference type="ARBA" id="ARBA00023263"/>
    </source>
</evidence>
<dbReference type="Pfam" id="PF16249">
    <property type="entry name" value="DUF4906"/>
    <property type="match status" value="1"/>
</dbReference>
<dbReference type="EMBL" id="JADILV010000080">
    <property type="protein sequence ID" value="MBO8484643.1"/>
    <property type="molecule type" value="Genomic_DNA"/>
</dbReference>
<protein>
    <submittedName>
        <fullName evidence="8">DUF4906 domain-containing protein</fullName>
    </submittedName>
</protein>
<reference evidence="8" key="2">
    <citation type="journal article" date="2021" name="PeerJ">
        <title>Extensive microbial diversity within the chicken gut microbiome revealed by metagenomics and culture.</title>
        <authorList>
            <person name="Gilroy R."/>
            <person name="Ravi A."/>
            <person name="Getino M."/>
            <person name="Pursley I."/>
            <person name="Horton D.L."/>
            <person name="Alikhan N.F."/>
            <person name="Baker D."/>
            <person name="Gharbi K."/>
            <person name="Hall N."/>
            <person name="Watson M."/>
            <person name="Adriaenssens E.M."/>
            <person name="Foster-Nyarko E."/>
            <person name="Jarju S."/>
            <person name="Secka A."/>
            <person name="Antonio M."/>
            <person name="Oren A."/>
            <person name="Chaudhuri R.R."/>
            <person name="La Ragione R."/>
            <person name="Hildebrand F."/>
            <person name="Pallen M.J."/>
        </authorList>
    </citation>
    <scope>NUCLEOTIDE SEQUENCE</scope>
    <source>
        <strain evidence="8">G3-8215</strain>
    </source>
</reference>
<comment type="caution">
    <text evidence="8">The sequence shown here is derived from an EMBL/GenBank/DDBJ whole genome shotgun (WGS) entry which is preliminary data.</text>
</comment>
<sequence length="613" mass="66119">MKTFFTKFLFIIMAVFAVSCHKDAVCHEEDIPDSTDGALVEITFRVSGPEAGFESRSSVTADENKIMDINIFAYSGGALEAAVYAGALDSPAMKLTSGKTYTFYVLANTGRITAPATDDEMSGYRYTMTGISDFSSKGFPMAATVTKKITGAEQEIEIRLERLIAKVELKINSSSLPGFRVNSVRLMNSPKDIVPFTTGSGAASTMTGDTATASDIAGLNAGKSATFYMLENCQGILLPGNKDQWEKVPENIPAEKEKLCTYMEVTADLDGSSGVEGPVTYRFYLGQDETTDFNIFRNTENIITLTTTEDGLDKVSWRIDNSNLSYISVPVIAVGAGGKIFYTDSNNKLTQVTLGSDNWNCITYGNGKYIAVGDNGAIGSSANGINWKKVTAGTYDWNYVTYGDGKFIAVGSNGAIARSTTGITWALQESGQIQWNGVTFGNGRFVAVGKKDNRYGSLGYSSDGVTWKTASSTMYTSIQNAITYNDGLFVAVGKRGTYTGTAGYSSDGINWSYNTKAGGAEHPVVGYGNGKFLTAGLNEILYSEDGKSWTFAEKYVINFNYRSIAFGDGIFVLAGALRSGESRIYFSSDIKHWILAPADVIEKAEISSICIMH</sequence>
<dbReference type="Proteomes" id="UP000725002">
    <property type="component" value="Unassembled WGS sequence"/>
</dbReference>
<evidence type="ECO:0000313" key="8">
    <source>
        <dbReference type="EMBL" id="MBO8484643.1"/>
    </source>
</evidence>
<accession>A0A940IK78</accession>
<evidence type="ECO:0000256" key="2">
    <source>
        <dbReference type="ARBA" id="ARBA00006011"/>
    </source>
</evidence>
<gene>
    <name evidence="8" type="ORF">IAB75_11130</name>
</gene>
<name>A0A940IK78_9BACT</name>
<evidence type="ECO:0000259" key="7">
    <source>
        <dbReference type="Pfam" id="PF16249"/>
    </source>
</evidence>
<keyword evidence="4" id="KW-0281">Fimbrium</keyword>
<feature type="signal peptide" evidence="5">
    <location>
        <begin position="1"/>
        <end position="17"/>
    </location>
</feature>
<dbReference type="GO" id="GO:0009289">
    <property type="term" value="C:pilus"/>
    <property type="evidence" value="ECO:0007669"/>
    <property type="project" value="UniProtKB-SubCell"/>
</dbReference>
<evidence type="ECO:0000256" key="5">
    <source>
        <dbReference type="SAM" id="SignalP"/>
    </source>
</evidence>
<organism evidence="8 9">
    <name type="scientific">Candidatus Cryptobacteroides avicola</name>
    <dbReference type="NCBI Taxonomy" id="2840757"/>
    <lineage>
        <taxon>Bacteria</taxon>
        <taxon>Pseudomonadati</taxon>
        <taxon>Bacteroidota</taxon>
        <taxon>Bacteroidia</taxon>
        <taxon>Bacteroidales</taxon>
        <taxon>Candidatus Cryptobacteroides</taxon>
    </lineage>
</organism>
<evidence type="ECO:0000259" key="6">
    <source>
        <dbReference type="Pfam" id="PF06321"/>
    </source>
</evidence>
<dbReference type="AlphaFoldDB" id="A0A940IK78"/>
<dbReference type="InterPro" id="IPR032594">
    <property type="entry name" value="DUF4906"/>
</dbReference>
<feature type="chain" id="PRO_5037176049" evidence="5">
    <location>
        <begin position="18"/>
        <end position="613"/>
    </location>
</feature>
<dbReference type="Pfam" id="PF06321">
    <property type="entry name" value="P_gingi_FimA"/>
    <property type="match status" value="1"/>
</dbReference>
<dbReference type="PROSITE" id="PS51257">
    <property type="entry name" value="PROKAR_LIPOPROTEIN"/>
    <property type="match status" value="1"/>
</dbReference>
<evidence type="ECO:0000256" key="3">
    <source>
        <dbReference type="ARBA" id="ARBA00022729"/>
    </source>
</evidence>
<evidence type="ECO:0000313" key="9">
    <source>
        <dbReference type="Proteomes" id="UP000725002"/>
    </source>
</evidence>
<comment type="similarity">
    <text evidence="2">Belongs to the bacteroidetes fimbrillin superfamily. FimA/Mfa1 family.</text>
</comment>
<proteinExistence type="inferred from homology"/>
<feature type="domain" description="Major fimbrial subunit protein N-terminal" evidence="6">
    <location>
        <begin position="49"/>
        <end position="150"/>
    </location>
</feature>
<reference evidence="8" key="1">
    <citation type="submission" date="2020-10" db="EMBL/GenBank/DDBJ databases">
        <authorList>
            <person name="Gilroy R."/>
        </authorList>
    </citation>
    <scope>NUCLEOTIDE SEQUENCE</scope>
    <source>
        <strain evidence="8">G3-8215</strain>
    </source>
</reference>
<feature type="domain" description="DUF4906" evidence="7">
    <location>
        <begin position="224"/>
        <end position="300"/>
    </location>
</feature>
<comment type="subcellular location">
    <subcellularLocation>
        <location evidence="1">Fimbrium</location>
    </subcellularLocation>
</comment>
<evidence type="ECO:0000256" key="1">
    <source>
        <dbReference type="ARBA" id="ARBA00004561"/>
    </source>
</evidence>
<dbReference type="SUPFAM" id="SSF110296">
    <property type="entry name" value="Oligoxyloglucan reducing end-specific cellobiohydrolase"/>
    <property type="match status" value="1"/>
</dbReference>
<dbReference type="InterPro" id="IPR029141">
    <property type="entry name" value="FimA_N"/>
</dbReference>